<dbReference type="Gene3D" id="2.140.10.30">
    <property type="entry name" value="Dipeptidylpeptidase IV, N-terminal domain"/>
    <property type="match status" value="1"/>
</dbReference>
<feature type="chain" id="PRO_5004727460" description="Peptidase S9" evidence="1">
    <location>
        <begin position="23"/>
        <end position="756"/>
    </location>
</feature>
<sequence>MSFKHITLALVLSLATAAPVFAADPVAVVAQPRVDMAQRYADSDQVLSGKNDSLIVDLDLSARFVDGGVLFRRGPKKSGTVMFADTAKATQTALITEAELTQKLVAAGEKIDGVTDIRPTGYDAGKKTLTFGALGREWTYDFAAGTVSANPPRAERPKGITSPDGKRMVVARNYNLWLIDLVTGKETPLTSDGTYDLRYGTTYPLLGEMAAANNPALEAPLSAQWSPDGKSLVTYRLTRNGSYIWHGVQQSPPGSQFPRTFDYVYPTAGAKNVPLQQPVLVDIDKATVTDLNVPATEMLYPGDISIYWEGDHIVYDWTERGYAQLKLFEIDPKTNVATVRVHEAVKPLVTVTSSSIRAAPELKGDLVISERTGWAQLYYIAKGSNPDGGKALTKGNWEVTEILRISEGGPILIAGIGREPGVNPYFRSLYRVGLDGAILNLTPEPLHHQTDISDDGKWIIDRMSSPTVATETVIRDASNGQIVQTLGKADISALLATGFTLPEPFETLADDGKTKLYGMIHRPKNFDSSKSYPVIENLYTGPTTHRFNEDYNTNIRSSLNAMAQLGAVVVTIDGRGTSQRGQAFRSSAYQNLGEVGLDDHIWVLKAMQKKYPYLDLNRVGVYGGSAGGYDAARFILRRPDFYKVAVASSGNHDLRLDKAWWPEVSMGIADDATWERNSNISVAKNLKGKLMLIHGDIDDNVPVAASLRLDKALIDAGKPHELVILPNTTHAVYQPYFWKKLRDYFTVNLIGETPPQ</sequence>
<dbReference type="PANTHER" id="PTHR11731:SF193">
    <property type="entry name" value="DIPEPTIDYL PEPTIDASE 9"/>
    <property type="match status" value="1"/>
</dbReference>
<dbReference type="GO" id="GO:0006508">
    <property type="term" value="P:proteolysis"/>
    <property type="evidence" value="ECO:0007669"/>
    <property type="project" value="InterPro"/>
</dbReference>
<dbReference type="InterPro" id="IPR002469">
    <property type="entry name" value="Peptidase_S9B_N"/>
</dbReference>
<dbReference type="GO" id="GO:0008239">
    <property type="term" value="F:dipeptidyl-peptidase activity"/>
    <property type="evidence" value="ECO:0007669"/>
    <property type="project" value="TreeGrafter"/>
</dbReference>
<dbReference type="GO" id="GO:0008236">
    <property type="term" value="F:serine-type peptidase activity"/>
    <property type="evidence" value="ECO:0007669"/>
    <property type="project" value="InterPro"/>
</dbReference>
<comment type="caution">
    <text evidence="4">The sequence shown here is derived from an EMBL/GenBank/DDBJ whole genome shotgun (WGS) entry which is preliminary data.</text>
</comment>
<dbReference type="SUPFAM" id="SSF53474">
    <property type="entry name" value="alpha/beta-Hydrolases"/>
    <property type="match status" value="1"/>
</dbReference>
<dbReference type="RefSeq" id="WP_018082597.1">
    <property type="nucleotide sequence ID" value="NZ_AQWM01000016.1"/>
</dbReference>
<gene>
    <name evidence="4" type="ORF">ABENE_10880</name>
</gene>
<feature type="signal peptide" evidence="1">
    <location>
        <begin position="1"/>
        <end position="22"/>
    </location>
</feature>
<protein>
    <recommendedName>
        <fullName evidence="6">Peptidase S9</fullName>
    </recommendedName>
</protein>
<reference evidence="4 5" key="1">
    <citation type="journal article" date="2014" name="Nature">
        <title>Sequential evolution of bacterial morphology by co-option of a developmental regulator.</title>
        <authorList>
            <person name="Jiang C."/>
            <person name="Brown P.J."/>
            <person name="Ducret A."/>
            <person name="Brun Y.V."/>
        </authorList>
    </citation>
    <scope>NUCLEOTIDE SEQUENCE [LARGE SCALE GENOMIC DNA]</scope>
    <source>
        <strain evidence="4 5">DSM 16100</strain>
    </source>
</reference>
<dbReference type="PATRIC" id="fig|1121022.4.peg.2199"/>
<dbReference type="OrthoDB" id="1094230at2"/>
<evidence type="ECO:0000259" key="2">
    <source>
        <dbReference type="Pfam" id="PF00326"/>
    </source>
</evidence>
<dbReference type="InterPro" id="IPR029058">
    <property type="entry name" value="AB_hydrolase_fold"/>
</dbReference>
<accession>V4PUU4</accession>
<evidence type="ECO:0000313" key="5">
    <source>
        <dbReference type="Proteomes" id="UP000017837"/>
    </source>
</evidence>
<dbReference type="Proteomes" id="UP000017837">
    <property type="component" value="Unassembled WGS sequence"/>
</dbReference>
<feature type="domain" description="Dipeptidylpeptidase IV N-terminal" evidence="3">
    <location>
        <begin position="137"/>
        <end position="468"/>
    </location>
</feature>
<dbReference type="Pfam" id="PF00326">
    <property type="entry name" value="Peptidase_S9"/>
    <property type="match status" value="1"/>
</dbReference>
<keyword evidence="1" id="KW-0732">Signal</keyword>
<dbReference type="SUPFAM" id="SSF82171">
    <property type="entry name" value="DPP6 N-terminal domain-like"/>
    <property type="match status" value="1"/>
</dbReference>
<evidence type="ECO:0000313" key="4">
    <source>
        <dbReference type="EMBL" id="ESQ91154.1"/>
    </source>
</evidence>
<dbReference type="InterPro" id="IPR001375">
    <property type="entry name" value="Peptidase_S9_cat"/>
</dbReference>
<evidence type="ECO:0000256" key="1">
    <source>
        <dbReference type="SAM" id="SignalP"/>
    </source>
</evidence>
<proteinExistence type="predicted"/>
<dbReference type="eggNOG" id="COG1506">
    <property type="taxonomic scope" value="Bacteria"/>
</dbReference>
<dbReference type="PANTHER" id="PTHR11731">
    <property type="entry name" value="PROTEASE FAMILY S9B,C DIPEPTIDYL-PEPTIDASE IV-RELATED"/>
    <property type="match status" value="1"/>
</dbReference>
<dbReference type="EMBL" id="AWGB01000018">
    <property type="protein sequence ID" value="ESQ91154.1"/>
    <property type="molecule type" value="Genomic_DNA"/>
</dbReference>
<dbReference type="InterPro" id="IPR050278">
    <property type="entry name" value="Serine_Prot_S9B/DPPIV"/>
</dbReference>
<dbReference type="Gene3D" id="3.40.50.1820">
    <property type="entry name" value="alpha/beta hydrolase"/>
    <property type="match status" value="1"/>
</dbReference>
<organism evidence="4 5">
    <name type="scientific">Asticcacaulis benevestitus DSM 16100 = ATCC BAA-896</name>
    <dbReference type="NCBI Taxonomy" id="1121022"/>
    <lineage>
        <taxon>Bacteria</taxon>
        <taxon>Pseudomonadati</taxon>
        <taxon>Pseudomonadota</taxon>
        <taxon>Alphaproteobacteria</taxon>
        <taxon>Caulobacterales</taxon>
        <taxon>Caulobacteraceae</taxon>
        <taxon>Asticcacaulis</taxon>
    </lineage>
</organism>
<dbReference type="STRING" id="1121022.GCA_000376105_02933"/>
<evidence type="ECO:0008006" key="6">
    <source>
        <dbReference type="Google" id="ProtNLM"/>
    </source>
</evidence>
<dbReference type="AlphaFoldDB" id="V4PUU4"/>
<evidence type="ECO:0000259" key="3">
    <source>
        <dbReference type="Pfam" id="PF00930"/>
    </source>
</evidence>
<name>V4PUU4_9CAUL</name>
<dbReference type="Pfam" id="PF00930">
    <property type="entry name" value="DPPIV_N"/>
    <property type="match status" value="1"/>
</dbReference>
<feature type="domain" description="Peptidase S9 prolyl oligopeptidase catalytic" evidence="2">
    <location>
        <begin position="557"/>
        <end position="735"/>
    </location>
</feature>
<keyword evidence="5" id="KW-1185">Reference proteome</keyword>